<feature type="domain" description="DUF3850" evidence="1">
    <location>
        <begin position="6"/>
        <end position="57"/>
    </location>
</feature>
<dbReference type="Proteomes" id="UP000176651">
    <property type="component" value="Unassembled WGS sequence"/>
</dbReference>
<dbReference type="InterPro" id="IPR015947">
    <property type="entry name" value="PUA-like_sf"/>
</dbReference>
<dbReference type="InterPro" id="IPR039440">
    <property type="entry name" value="DUF3850"/>
</dbReference>
<accession>A0A1F4NT97</accession>
<evidence type="ECO:0000259" key="1">
    <source>
        <dbReference type="Pfam" id="PF12961"/>
    </source>
</evidence>
<name>A0A1F4NT97_UNCK3</name>
<gene>
    <name evidence="2" type="ORF">A2V68_02140</name>
</gene>
<dbReference type="SUPFAM" id="SSF88697">
    <property type="entry name" value="PUA domain-like"/>
    <property type="match status" value="1"/>
</dbReference>
<dbReference type="STRING" id="1798535.A2V68_02140"/>
<dbReference type="AlphaFoldDB" id="A0A1F4NT97"/>
<dbReference type="Gene3D" id="2.30.130.30">
    <property type="entry name" value="Hypothetical protein"/>
    <property type="match status" value="1"/>
</dbReference>
<evidence type="ECO:0000313" key="3">
    <source>
        <dbReference type="Proteomes" id="UP000176651"/>
    </source>
</evidence>
<sequence>MEIKKKCWPEFFEKFCSGERTLELRLADFDLKTGDTLVFEEYDPATKQYTGRSASFRCNKVEPSAQDPLRFYSAEDVRKHGFWLIELEKE</sequence>
<protein>
    <recommendedName>
        <fullName evidence="1">DUF3850 domain-containing protein</fullName>
    </recommendedName>
</protein>
<comment type="caution">
    <text evidence="2">The sequence shown here is derived from an EMBL/GenBank/DDBJ whole genome shotgun (WGS) entry which is preliminary data.</text>
</comment>
<evidence type="ECO:0000313" key="2">
    <source>
        <dbReference type="EMBL" id="OGB74112.1"/>
    </source>
</evidence>
<dbReference type="Pfam" id="PF12961">
    <property type="entry name" value="DUF3850"/>
    <property type="match status" value="1"/>
</dbReference>
<dbReference type="EMBL" id="META01000004">
    <property type="protein sequence ID" value="OGB74112.1"/>
    <property type="molecule type" value="Genomic_DNA"/>
</dbReference>
<proteinExistence type="predicted"/>
<reference evidence="2 3" key="1">
    <citation type="journal article" date="2016" name="Nat. Commun.">
        <title>Thousands of microbial genomes shed light on interconnected biogeochemical processes in an aquifer system.</title>
        <authorList>
            <person name="Anantharaman K."/>
            <person name="Brown C.T."/>
            <person name="Hug L.A."/>
            <person name="Sharon I."/>
            <person name="Castelle C.J."/>
            <person name="Probst A.J."/>
            <person name="Thomas B.C."/>
            <person name="Singh A."/>
            <person name="Wilkins M.J."/>
            <person name="Karaoz U."/>
            <person name="Brodie E.L."/>
            <person name="Williams K.H."/>
            <person name="Hubbard S.S."/>
            <person name="Banfield J.F."/>
        </authorList>
    </citation>
    <scope>NUCLEOTIDE SEQUENCE [LARGE SCALE GENOMIC DNA]</scope>
</reference>
<organism evidence="2 3">
    <name type="scientific">candidate division Kazan bacterium RBG_13_50_9</name>
    <dbReference type="NCBI Taxonomy" id="1798535"/>
    <lineage>
        <taxon>Bacteria</taxon>
        <taxon>Bacteria division Kazan-3B-28</taxon>
    </lineage>
</organism>